<reference evidence="3 4" key="1">
    <citation type="submission" date="2022-06" db="EMBL/GenBank/DDBJ databases">
        <title>Roseomonas CN29.</title>
        <authorList>
            <person name="Cheng Y."/>
            <person name="He X."/>
        </authorList>
    </citation>
    <scope>NUCLEOTIDE SEQUENCE [LARGE SCALE GENOMIC DNA]</scope>
    <source>
        <strain evidence="3 4">CN29</strain>
    </source>
</reference>
<evidence type="ECO:0000256" key="1">
    <source>
        <dbReference type="ARBA" id="ARBA00006987"/>
    </source>
</evidence>
<feature type="chain" id="PRO_5045366904" evidence="2">
    <location>
        <begin position="24"/>
        <end position="323"/>
    </location>
</feature>
<gene>
    <name evidence="3" type="ORF">NRP21_14580</name>
</gene>
<dbReference type="InterPro" id="IPR042100">
    <property type="entry name" value="Bug_dom1"/>
</dbReference>
<organism evidence="3 4">
    <name type="scientific">Roseomonas populi</name>
    <dbReference type="NCBI Taxonomy" id="3121582"/>
    <lineage>
        <taxon>Bacteria</taxon>
        <taxon>Pseudomonadati</taxon>
        <taxon>Pseudomonadota</taxon>
        <taxon>Alphaproteobacteria</taxon>
        <taxon>Acetobacterales</taxon>
        <taxon>Roseomonadaceae</taxon>
        <taxon>Roseomonas</taxon>
    </lineage>
</organism>
<proteinExistence type="inferred from homology"/>
<comment type="similarity">
    <text evidence="1">Belongs to the UPF0065 (bug) family.</text>
</comment>
<dbReference type="EMBL" id="JANJOU010000011">
    <property type="protein sequence ID" value="MCR0983279.1"/>
    <property type="molecule type" value="Genomic_DNA"/>
</dbReference>
<dbReference type="CDD" id="cd13578">
    <property type="entry name" value="PBP2_Bug27"/>
    <property type="match status" value="1"/>
</dbReference>
<dbReference type="PIRSF" id="PIRSF017082">
    <property type="entry name" value="YflP"/>
    <property type="match status" value="1"/>
</dbReference>
<dbReference type="PANTHER" id="PTHR42928:SF5">
    <property type="entry name" value="BLR1237 PROTEIN"/>
    <property type="match status" value="1"/>
</dbReference>
<keyword evidence="4" id="KW-1185">Reference proteome</keyword>
<evidence type="ECO:0000256" key="2">
    <source>
        <dbReference type="SAM" id="SignalP"/>
    </source>
</evidence>
<protein>
    <submittedName>
        <fullName evidence="3">Tripartite tricarboxylate transporter substrate binding protein</fullName>
    </submittedName>
</protein>
<dbReference type="Gene3D" id="3.40.190.150">
    <property type="entry name" value="Bordetella uptake gene, domain 1"/>
    <property type="match status" value="1"/>
</dbReference>
<accession>A0ABT1X593</accession>
<comment type="caution">
    <text evidence="3">The sequence shown here is derived from an EMBL/GenBank/DDBJ whole genome shotgun (WGS) entry which is preliminary data.</text>
</comment>
<sequence length="323" mass="33797">MRITRQQFLALLPGLALARAGHAQGFAFSHPVRLILSTPPGGGADVTTRLIAPQVAERIGQQLVIESRPGGSGLIAGGYVAQQAADGHVFLVDIATHTANPALGRAMPYRVLEDLVPVTQVVRGANALVVHPSLPVTSLAEFIALAKEKGGTLTYASSGNGSAQHTAMEMFRDAAGIRLTHVPYRGGGPALVDVMAGHVSAFFAFIPSAMQHIRAGRIRALATTGSVRSPSFPELPTVAESGFPGFESYDWNGIFAPARTPPGAIAGMQAAVAQAMAVPELRARIDELGLEPVASEPAAFRAMLEADIAKWTAAVSRYGIRVD</sequence>
<keyword evidence="2" id="KW-0732">Signal</keyword>
<evidence type="ECO:0000313" key="3">
    <source>
        <dbReference type="EMBL" id="MCR0983279.1"/>
    </source>
</evidence>
<evidence type="ECO:0000313" key="4">
    <source>
        <dbReference type="Proteomes" id="UP001524642"/>
    </source>
</evidence>
<dbReference type="InterPro" id="IPR005064">
    <property type="entry name" value="BUG"/>
</dbReference>
<dbReference type="RefSeq" id="WP_257716948.1">
    <property type="nucleotide sequence ID" value="NZ_JANJOU010000011.1"/>
</dbReference>
<dbReference type="Gene3D" id="3.40.190.10">
    <property type="entry name" value="Periplasmic binding protein-like II"/>
    <property type="match status" value="1"/>
</dbReference>
<dbReference type="SUPFAM" id="SSF53850">
    <property type="entry name" value="Periplasmic binding protein-like II"/>
    <property type="match status" value="1"/>
</dbReference>
<dbReference type="PANTHER" id="PTHR42928">
    <property type="entry name" value="TRICARBOXYLATE-BINDING PROTEIN"/>
    <property type="match status" value="1"/>
</dbReference>
<feature type="signal peptide" evidence="2">
    <location>
        <begin position="1"/>
        <end position="23"/>
    </location>
</feature>
<dbReference type="Pfam" id="PF03401">
    <property type="entry name" value="TctC"/>
    <property type="match status" value="1"/>
</dbReference>
<dbReference type="Proteomes" id="UP001524642">
    <property type="component" value="Unassembled WGS sequence"/>
</dbReference>
<name>A0ABT1X593_9PROT</name>